<dbReference type="Proteomes" id="UP000234275">
    <property type="component" value="Unassembled WGS sequence"/>
</dbReference>
<dbReference type="CDD" id="cd12148">
    <property type="entry name" value="fungal_TF_MHR"/>
    <property type="match status" value="1"/>
</dbReference>
<feature type="compositionally biased region" description="Polar residues" evidence="3">
    <location>
        <begin position="92"/>
        <end position="108"/>
    </location>
</feature>
<keyword evidence="2" id="KW-0539">Nucleus</keyword>
<dbReference type="GeneID" id="36557193"/>
<feature type="region of interest" description="Disordered" evidence="3">
    <location>
        <begin position="168"/>
        <end position="208"/>
    </location>
</feature>
<comment type="caution">
    <text evidence="4">The sequence shown here is derived from an EMBL/GenBank/DDBJ whole genome shotgun (WGS) entry which is preliminary data.</text>
</comment>
<dbReference type="STRING" id="1392250.A0A2I2G657"/>
<dbReference type="PANTHER" id="PTHR37534:SF24">
    <property type="entry name" value="MISCELLANEOUS ZN(II)2CYS6 TRANSCRIPTION FACTOR (EUROFUNG)-RELATED"/>
    <property type="match status" value="1"/>
</dbReference>
<name>A0A2I2G657_9EURO</name>
<dbReference type="OrthoDB" id="415590at2759"/>
<protein>
    <recommendedName>
        <fullName evidence="6">C6 transcription factor</fullName>
    </recommendedName>
</protein>
<sequence length="602" mass="66627">MFPLSSPPQKRRRIEQSQSHPHHHAVSLDSHPHHSPSSISTSTPTATASTTLQPETGTGAEKGNPSPSHQPPTQASNQSHTTNNPEWHHSDYTTSAPPAHGNSQSYGSPASIGGSLSGTGAGGSNGAFHSPAGGWSQDGFSQDPGFLASQEELRCILFSLAHSAIPTRVGSLSPDQQDQYQDPNRLGEPSRGDGNDASDRGGIPGSSLRAPVSSVKRIEYLKNYVAQVAPWLDMFDSQHTFQQQMPALARTFPALSYAILAISARQMERKKGIQDFFDSLELYQEAIRLLSPVLQVRDPKIVAACVLLCCLEMMSARAQDWRRHLEGCAALFDAFGIHGFSKGLLQAIFWCYARMDLCGALISDGTQTTLLHPSKWLPPGYHENDAYGLFKEAKSPDMHANYAVYLCMRVTELVSDRTKFVELGEDNGCTPEVFTSKWHQLWGELQCWFSERPSELVPVQTVSRKPFPHIFFIHWAAISSNQLYHTACILLLKMMPKGTKLSRSPTLSLLWHARRICGISLANPHQGCLNNAIQPLWIAGRLFSHITEHQQIIQLIRDIEAETGWGTCWRIRDLEVAWGYDTRRSTRSAVTRSHTIALESHG</sequence>
<feature type="region of interest" description="Disordered" evidence="3">
    <location>
        <begin position="1"/>
        <end position="143"/>
    </location>
</feature>
<dbReference type="GO" id="GO:0003700">
    <property type="term" value="F:DNA-binding transcription factor activity"/>
    <property type="evidence" value="ECO:0007669"/>
    <property type="project" value="TreeGrafter"/>
</dbReference>
<proteinExistence type="predicted"/>
<gene>
    <name evidence="4" type="ORF">P170DRAFT_438022</name>
</gene>
<dbReference type="EMBL" id="MSFO01000005">
    <property type="protein sequence ID" value="PLB48365.1"/>
    <property type="molecule type" value="Genomic_DNA"/>
</dbReference>
<evidence type="ECO:0000256" key="3">
    <source>
        <dbReference type="SAM" id="MobiDB-lite"/>
    </source>
</evidence>
<feature type="compositionally biased region" description="Polar residues" evidence="3">
    <location>
        <begin position="173"/>
        <end position="182"/>
    </location>
</feature>
<evidence type="ECO:0000313" key="4">
    <source>
        <dbReference type="EMBL" id="PLB48365.1"/>
    </source>
</evidence>
<dbReference type="VEuPathDB" id="FungiDB:P170DRAFT_438022"/>
<keyword evidence="5" id="KW-1185">Reference proteome</keyword>
<accession>A0A2I2G657</accession>
<dbReference type="RefSeq" id="XP_024703667.1">
    <property type="nucleotide sequence ID" value="XM_024849494.1"/>
</dbReference>
<feature type="compositionally biased region" description="Low complexity" evidence="3">
    <location>
        <begin position="35"/>
        <end position="51"/>
    </location>
</feature>
<evidence type="ECO:0000256" key="2">
    <source>
        <dbReference type="ARBA" id="ARBA00023242"/>
    </source>
</evidence>
<dbReference type="GO" id="GO:0045944">
    <property type="term" value="P:positive regulation of transcription by RNA polymerase II"/>
    <property type="evidence" value="ECO:0007669"/>
    <property type="project" value="TreeGrafter"/>
</dbReference>
<dbReference type="AlphaFoldDB" id="A0A2I2G657"/>
<dbReference type="Pfam" id="PF11951">
    <property type="entry name" value="Fungal_trans_2"/>
    <property type="match status" value="1"/>
</dbReference>
<evidence type="ECO:0000313" key="5">
    <source>
        <dbReference type="Proteomes" id="UP000234275"/>
    </source>
</evidence>
<reference evidence="4 5" key="1">
    <citation type="submission" date="2016-12" db="EMBL/GenBank/DDBJ databases">
        <title>The genomes of Aspergillus section Nigri reveals drivers in fungal speciation.</title>
        <authorList>
            <consortium name="DOE Joint Genome Institute"/>
            <person name="Vesth T.C."/>
            <person name="Nybo J."/>
            <person name="Theobald S."/>
            <person name="Brandl J."/>
            <person name="Frisvad J.C."/>
            <person name="Nielsen K.F."/>
            <person name="Lyhne E.K."/>
            <person name="Kogle M.E."/>
            <person name="Kuo A."/>
            <person name="Riley R."/>
            <person name="Clum A."/>
            <person name="Nolan M."/>
            <person name="Lipzen A."/>
            <person name="Salamov A."/>
            <person name="Henrissat B."/>
            <person name="Wiebenga A."/>
            <person name="De Vries R.P."/>
            <person name="Grigoriev I.V."/>
            <person name="Mortensen U.H."/>
            <person name="Andersen M.R."/>
            <person name="Baker S.E."/>
        </authorList>
    </citation>
    <scope>NUCLEOTIDE SEQUENCE [LARGE SCALE GENOMIC DNA]</scope>
    <source>
        <strain evidence="4 5">IBT 23096</strain>
    </source>
</reference>
<organism evidence="4 5">
    <name type="scientific">Aspergillus steynii IBT 23096</name>
    <dbReference type="NCBI Taxonomy" id="1392250"/>
    <lineage>
        <taxon>Eukaryota</taxon>
        <taxon>Fungi</taxon>
        <taxon>Dikarya</taxon>
        <taxon>Ascomycota</taxon>
        <taxon>Pezizomycotina</taxon>
        <taxon>Eurotiomycetes</taxon>
        <taxon>Eurotiomycetidae</taxon>
        <taxon>Eurotiales</taxon>
        <taxon>Aspergillaceae</taxon>
        <taxon>Aspergillus</taxon>
        <taxon>Aspergillus subgen. Circumdati</taxon>
    </lineage>
</organism>
<dbReference type="GO" id="GO:0000976">
    <property type="term" value="F:transcription cis-regulatory region binding"/>
    <property type="evidence" value="ECO:0007669"/>
    <property type="project" value="TreeGrafter"/>
</dbReference>
<feature type="compositionally biased region" description="Polar residues" evidence="3">
    <location>
        <begin position="65"/>
        <end position="85"/>
    </location>
</feature>
<feature type="compositionally biased region" description="Gly residues" evidence="3">
    <location>
        <begin position="115"/>
        <end position="125"/>
    </location>
</feature>
<evidence type="ECO:0000256" key="1">
    <source>
        <dbReference type="ARBA" id="ARBA00004123"/>
    </source>
</evidence>
<feature type="compositionally biased region" description="Basic and acidic residues" evidence="3">
    <location>
        <begin position="188"/>
        <end position="199"/>
    </location>
</feature>
<dbReference type="InterPro" id="IPR021858">
    <property type="entry name" value="Fun_TF"/>
</dbReference>
<dbReference type="PANTHER" id="PTHR37534">
    <property type="entry name" value="TRANSCRIPTIONAL ACTIVATOR PROTEIN UGA3"/>
    <property type="match status" value="1"/>
</dbReference>
<comment type="subcellular location">
    <subcellularLocation>
        <location evidence="1">Nucleus</location>
    </subcellularLocation>
</comment>
<dbReference type="GO" id="GO:0005634">
    <property type="term" value="C:nucleus"/>
    <property type="evidence" value="ECO:0007669"/>
    <property type="project" value="UniProtKB-SubCell"/>
</dbReference>
<evidence type="ECO:0008006" key="6">
    <source>
        <dbReference type="Google" id="ProtNLM"/>
    </source>
</evidence>